<comment type="caution">
    <text evidence="1">The sequence shown here is derived from an EMBL/GenBank/DDBJ whole genome shotgun (WGS) entry which is preliminary data.</text>
</comment>
<dbReference type="Proteomes" id="UP000306980">
    <property type="component" value="Unassembled WGS sequence"/>
</dbReference>
<accession>A0A5S3QLR2</accession>
<gene>
    <name evidence="1" type="ORF">FFL34_11660</name>
</gene>
<dbReference type="AlphaFoldDB" id="A0A5S3QLR2"/>
<proteinExistence type="predicted"/>
<name>A0A5S3QLR2_9BACI</name>
<sequence>MLKGIVSIILFYCTSMKEINNIRERYLFVFLSYASKNAPLLQIQSMIKMIKLYSSYGKPLDEITDKLNLLLEDSYMLNKKDIQRLQSINVLTQRYENNGIDLDSLHFKLERMLVLVEHDSDFNNLLWGNSIENFGGNLDEST</sequence>
<dbReference type="EMBL" id="VCIA01000001">
    <property type="protein sequence ID" value="TMN22677.1"/>
    <property type="molecule type" value="Genomic_DNA"/>
</dbReference>
<protein>
    <submittedName>
        <fullName evidence="1">Uncharacterized protein</fullName>
    </submittedName>
</protein>
<evidence type="ECO:0000313" key="1">
    <source>
        <dbReference type="EMBL" id="TMN22677.1"/>
    </source>
</evidence>
<evidence type="ECO:0000313" key="2">
    <source>
        <dbReference type="Proteomes" id="UP000306980"/>
    </source>
</evidence>
<reference evidence="1 2" key="1">
    <citation type="submission" date="2019-05" db="EMBL/GenBank/DDBJ databases">
        <title>Genomic analysis of Lentibacillus sp. NKC220-2.</title>
        <authorList>
            <person name="Oh Y.J."/>
        </authorList>
    </citation>
    <scope>NUCLEOTIDE SEQUENCE [LARGE SCALE GENOMIC DNA]</scope>
    <source>
        <strain evidence="1 2">NKC220-2</strain>
    </source>
</reference>
<organism evidence="1 2">
    <name type="scientific">Lentibacillus cibarius</name>
    <dbReference type="NCBI Taxonomy" id="2583219"/>
    <lineage>
        <taxon>Bacteria</taxon>
        <taxon>Bacillati</taxon>
        <taxon>Bacillota</taxon>
        <taxon>Bacilli</taxon>
        <taxon>Bacillales</taxon>
        <taxon>Bacillaceae</taxon>
        <taxon>Lentibacillus</taxon>
    </lineage>
</organism>